<protein>
    <submittedName>
        <fullName evidence="3">Saposin B-type domain-containing protein</fullName>
    </submittedName>
</protein>
<keyword evidence="2" id="KW-1185">Reference proteome</keyword>
<keyword evidence="1" id="KW-1133">Transmembrane helix</keyword>
<evidence type="ECO:0000256" key="1">
    <source>
        <dbReference type="SAM" id="Phobius"/>
    </source>
</evidence>
<keyword evidence="1" id="KW-0472">Membrane</keyword>
<dbReference type="Proteomes" id="UP000095283">
    <property type="component" value="Unplaced"/>
</dbReference>
<feature type="transmembrane region" description="Helical" evidence="1">
    <location>
        <begin position="157"/>
        <end position="175"/>
    </location>
</feature>
<accession>A0A1I7WQK7</accession>
<proteinExistence type="predicted"/>
<keyword evidence="1" id="KW-0812">Transmembrane</keyword>
<evidence type="ECO:0000313" key="3">
    <source>
        <dbReference type="WBParaSite" id="Hba_07436"/>
    </source>
</evidence>
<sequence length="181" mass="20392">MWLQHSLAGMSNPFPECKTCRKVAGDMGYDVHTILAASESAVRKLCRLHLKTEDVCVQTEEFVFNALNSLNFCFAFCCFILNNCVLAGSQPAPDSDDAIEIGGALGDLMKKLVHIAYSFGYKKDHRPLSASAYSSVWTRRHHPLIHSALQNDSTFCFLFFFCSLSTFPIFCRYLMRKKNAN</sequence>
<evidence type="ECO:0000313" key="2">
    <source>
        <dbReference type="Proteomes" id="UP000095283"/>
    </source>
</evidence>
<dbReference type="AlphaFoldDB" id="A0A1I7WQK7"/>
<reference evidence="3" key="1">
    <citation type="submission" date="2016-11" db="UniProtKB">
        <authorList>
            <consortium name="WormBaseParasite"/>
        </authorList>
    </citation>
    <scope>IDENTIFICATION</scope>
</reference>
<organism evidence="2 3">
    <name type="scientific">Heterorhabditis bacteriophora</name>
    <name type="common">Entomopathogenic nematode worm</name>
    <dbReference type="NCBI Taxonomy" id="37862"/>
    <lineage>
        <taxon>Eukaryota</taxon>
        <taxon>Metazoa</taxon>
        <taxon>Ecdysozoa</taxon>
        <taxon>Nematoda</taxon>
        <taxon>Chromadorea</taxon>
        <taxon>Rhabditida</taxon>
        <taxon>Rhabditina</taxon>
        <taxon>Rhabditomorpha</taxon>
        <taxon>Strongyloidea</taxon>
        <taxon>Heterorhabditidae</taxon>
        <taxon>Heterorhabditis</taxon>
    </lineage>
</organism>
<name>A0A1I7WQK7_HETBA</name>
<dbReference type="WBParaSite" id="Hba_07436">
    <property type="protein sequence ID" value="Hba_07436"/>
    <property type="gene ID" value="Hba_07436"/>
</dbReference>